<dbReference type="OrthoDB" id="9783788at2"/>
<dbReference type="EMBL" id="CP016540">
    <property type="protein sequence ID" value="ANU27658.1"/>
    <property type="molecule type" value="Genomic_DNA"/>
</dbReference>
<dbReference type="Proteomes" id="UP000053354">
    <property type="component" value="Chromosome"/>
</dbReference>
<dbReference type="InterPro" id="IPR013324">
    <property type="entry name" value="RNA_pol_sigma_r3/r4-like"/>
</dbReference>
<evidence type="ECO:0000313" key="3">
    <source>
        <dbReference type="Proteomes" id="UP000053354"/>
    </source>
</evidence>
<protein>
    <submittedName>
        <fullName evidence="2">RNA polymerase subunit sigma-24</fullName>
    </submittedName>
</protein>
<dbReference type="SUPFAM" id="SSF88946">
    <property type="entry name" value="Sigma2 domain of RNA polymerase sigma factors"/>
    <property type="match status" value="1"/>
</dbReference>
<reference evidence="2" key="1">
    <citation type="submission" date="2016-10" db="EMBL/GenBank/DDBJ databases">
        <authorList>
            <person name="See-Too W.S."/>
        </authorList>
    </citation>
    <scope>NUCLEOTIDE SEQUENCE</scope>
    <source>
        <strain evidence="2">L10.15</strain>
    </source>
</reference>
<feature type="domain" description="RNA polymerase sigma-70 region 2" evidence="1">
    <location>
        <begin position="10"/>
        <end position="74"/>
    </location>
</feature>
<evidence type="ECO:0000259" key="1">
    <source>
        <dbReference type="Pfam" id="PF04542"/>
    </source>
</evidence>
<evidence type="ECO:0000313" key="2">
    <source>
        <dbReference type="EMBL" id="ANU27658.1"/>
    </source>
</evidence>
<gene>
    <name evidence="2" type="ORF">I858_011740</name>
</gene>
<dbReference type="Gene3D" id="1.10.1740.10">
    <property type="match status" value="1"/>
</dbReference>
<dbReference type="InterPro" id="IPR036388">
    <property type="entry name" value="WH-like_DNA-bd_sf"/>
</dbReference>
<dbReference type="InterPro" id="IPR007627">
    <property type="entry name" value="RNA_pol_sigma70_r2"/>
</dbReference>
<dbReference type="NCBIfam" id="TIGR02937">
    <property type="entry name" value="sigma70-ECF"/>
    <property type="match status" value="1"/>
</dbReference>
<dbReference type="InterPro" id="IPR014284">
    <property type="entry name" value="RNA_pol_sigma-70_dom"/>
</dbReference>
<name>A0A1B1S397_9BACL</name>
<dbReference type="Pfam" id="PF04542">
    <property type="entry name" value="Sigma70_r2"/>
    <property type="match status" value="1"/>
</dbReference>
<dbReference type="GO" id="GO:0006352">
    <property type="term" value="P:DNA-templated transcription initiation"/>
    <property type="evidence" value="ECO:0007669"/>
    <property type="project" value="InterPro"/>
</dbReference>
<dbReference type="InterPro" id="IPR013325">
    <property type="entry name" value="RNA_pol_sigma_r2"/>
</dbReference>
<organism evidence="2 3">
    <name type="scientific">Planococcus versutus</name>
    <dbReference type="NCBI Taxonomy" id="1302659"/>
    <lineage>
        <taxon>Bacteria</taxon>
        <taxon>Bacillati</taxon>
        <taxon>Bacillota</taxon>
        <taxon>Bacilli</taxon>
        <taxon>Bacillales</taxon>
        <taxon>Caryophanaceae</taxon>
        <taxon>Planococcus</taxon>
    </lineage>
</organism>
<dbReference type="SUPFAM" id="SSF88659">
    <property type="entry name" value="Sigma3 and sigma4 domains of RNA polymerase sigma factors"/>
    <property type="match status" value="1"/>
</dbReference>
<dbReference type="KEGG" id="pll:I858_011740"/>
<dbReference type="RefSeq" id="WP_049694733.1">
    <property type="nucleotide sequence ID" value="NZ_CP016540.2"/>
</dbReference>
<proteinExistence type="predicted"/>
<dbReference type="AlphaFoldDB" id="A0A1B1S397"/>
<keyword evidence="3" id="KW-1185">Reference proteome</keyword>
<accession>A0A1B1S397</accession>
<sequence>MKNFEDVAIQYAPMISALIRKLHIYRDFDAFRQTGNIALWQAWQRFEDEKGNFTPFAYQSIRGAMLDELKRETKRNEQLIPKEYDVQEKFAEELNDSLPEWLHMCRLTVQEKQLLEALYVQGCTLTELAKHENISLAGMKKRRERLLKKLRHITPHPFQTYDVNTANRSIESYEEI</sequence>
<dbReference type="Gene3D" id="1.10.10.10">
    <property type="entry name" value="Winged helix-like DNA-binding domain superfamily/Winged helix DNA-binding domain"/>
    <property type="match status" value="1"/>
</dbReference>
<dbReference type="STRING" id="1302659.I858_011740"/>
<dbReference type="GO" id="GO:0003700">
    <property type="term" value="F:DNA-binding transcription factor activity"/>
    <property type="evidence" value="ECO:0007669"/>
    <property type="project" value="InterPro"/>
</dbReference>